<dbReference type="AlphaFoldDB" id="A0A068Y5X0"/>
<dbReference type="GO" id="GO:0015180">
    <property type="term" value="F:L-alanine transmembrane transporter activity"/>
    <property type="evidence" value="ECO:0007669"/>
    <property type="project" value="TreeGrafter"/>
</dbReference>
<dbReference type="GO" id="GO:1903801">
    <property type="term" value="P:L-leucine import across plasma membrane"/>
    <property type="evidence" value="ECO:0007669"/>
    <property type="project" value="TreeGrafter"/>
</dbReference>
<sequence>MIADFGQQGVGEIAETQLPQTNTQYKIASGLVGRAWCYAMGDHGIGSGDSVNMEDKALIDKQIEPTEKLEDEYPLLTKEDLLRLDVEQPIWRRVRIALIVLFWAVWICLIVASILYIVFSPKCPPRPVQSFWQSKVGYWVNPFSFKDSNGDLVGDLKGLLSAGDYIQKSVGAGFVILTAMSPLYPKKLAAVANVSFEDIHPSLGTMDDLGALLRGFKKRGMQTVISLNFNSVPLSHELAHPAYLIAAGSVAKFCRAGNDSAELVGGKGFYSTYGMGSGVVDLNLKSPEVMEKVKGAVRFWLHKGVDGILLSDAAFFVEEGRCGTSAWMDEFPTCKLYTNGTVSVVQELRKVVDEVSSETSRQRVLIADPGNTGYGASKSEDAEKLLGTEEVPGAHLVISQQFAFNRGFVKGGEVSVKSYLDSTTASARSKMALVVASPSDKPYSSVYSTASTFLLQGTPVIYAGSELGWSPLSALPPPMLYPFGERPIVDDVSSHLPMPWDSHGVGFSDSEKVGTAYAAYFAGLGVVETVESALAAGRGASMFGLTTSLVQLHNEYPSLLWGSLNATVDVAKVAGVEVFKRSAVGFDSIVVAMVEAGGASSVVDFSAECSALVPLVVHPPNDAFATGVELSSLKVYLKSEVERSLYVFKFVGKVSAVLSVFVVLQHCGNVVVINAFGDPRCCVVAWEMRWAAEWVVRWRGRWGGVSLAG</sequence>
<keyword evidence="1" id="KW-1133">Transmembrane helix</keyword>
<dbReference type="PANTHER" id="PTHR46673">
    <property type="entry name" value="4F2 CELL-SURFACE ANTIGEN HEAVY CHAIN"/>
    <property type="match status" value="1"/>
</dbReference>
<dbReference type="GO" id="GO:0016324">
    <property type="term" value="C:apical plasma membrane"/>
    <property type="evidence" value="ECO:0007669"/>
    <property type="project" value="TreeGrafter"/>
</dbReference>
<dbReference type="SUPFAM" id="SSF51445">
    <property type="entry name" value="(Trans)glycosidases"/>
    <property type="match status" value="1"/>
</dbReference>
<dbReference type="InterPro" id="IPR017853">
    <property type="entry name" value="GH"/>
</dbReference>
<evidence type="ECO:0000313" key="3">
    <source>
        <dbReference type="EMBL" id="CDS37680.1"/>
    </source>
</evidence>
<dbReference type="GO" id="GO:0015823">
    <property type="term" value="P:phenylalanine transport"/>
    <property type="evidence" value="ECO:0007669"/>
    <property type="project" value="TreeGrafter"/>
</dbReference>
<dbReference type="Gene3D" id="3.20.20.80">
    <property type="entry name" value="Glycosidases"/>
    <property type="match status" value="3"/>
</dbReference>
<feature type="domain" description="Glycosyl hydrolase family 13 catalytic" evidence="2">
    <location>
        <begin position="139"/>
        <end position="495"/>
    </location>
</feature>
<reference evidence="3" key="2">
    <citation type="submission" date="2015-11" db="EMBL/GenBank/DDBJ databases">
        <authorList>
            <person name="Zhang Y."/>
            <person name="Guo Z."/>
        </authorList>
    </citation>
    <scope>NUCLEOTIDE SEQUENCE</scope>
</reference>
<accession>A0A068Y5X0</accession>
<dbReference type="Pfam" id="PF16028">
    <property type="entry name" value="SLC3A2_N"/>
    <property type="match status" value="1"/>
</dbReference>
<dbReference type="eggNOG" id="KOG0471">
    <property type="taxonomic scope" value="Eukaryota"/>
</dbReference>
<dbReference type="OMA" id="GMQTVIS"/>
<dbReference type="GO" id="GO:0016323">
    <property type="term" value="C:basolateral plasma membrane"/>
    <property type="evidence" value="ECO:0007669"/>
    <property type="project" value="TreeGrafter"/>
</dbReference>
<dbReference type="OrthoDB" id="1740265at2759"/>
<dbReference type="GO" id="GO:0015173">
    <property type="term" value="F:aromatic amino acid transmembrane transporter activity"/>
    <property type="evidence" value="ECO:0007669"/>
    <property type="project" value="TreeGrafter"/>
</dbReference>
<dbReference type="PANTHER" id="PTHR46673:SF1">
    <property type="entry name" value="4F2 CELL-SURFACE ANTIGEN HEAVY CHAIN"/>
    <property type="match status" value="1"/>
</dbReference>
<proteinExistence type="predicted"/>
<dbReference type="GO" id="GO:0005975">
    <property type="term" value="P:carbohydrate metabolic process"/>
    <property type="evidence" value="ECO:0007669"/>
    <property type="project" value="InterPro"/>
</dbReference>
<organism evidence="3 4">
    <name type="scientific">Echinococcus multilocularis</name>
    <name type="common">Fox tapeworm</name>
    <dbReference type="NCBI Taxonomy" id="6211"/>
    <lineage>
        <taxon>Eukaryota</taxon>
        <taxon>Metazoa</taxon>
        <taxon>Spiralia</taxon>
        <taxon>Lophotrochozoa</taxon>
        <taxon>Platyhelminthes</taxon>
        <taxon>Cestoda</taxon>
        <taxon>Eucestoda</taxon>
        <taxon>Cyclophyllidea</taxon>
        <taxon>Taeniidae</taxon>
        <taxon>Echinococcus</taxon>
    </lineage>
</organism>
<dbReference type="Proteomes" id="UP000017246">
    <property type="component" value="Unassembled WGS sequence"/>
</dbReference>
<reference evidence="3" key="1">
    <citation type="journal article" date="2013" name="Nature">
        <title>The genomes of four tapeworm species reveal adaptations to parasitism.</title>
        <authorList>
            <person name="Tsai I.J."/>
            <person name="Zarowiecki M."/>
            <person name="Holroyd N."/>
            <person name="Garciarrubio A."/>
            <person name="Sanchez-Flores A."/>
            <person name="Brooks K.L."/>
            <person name="Tracey A."/>
            <person name="Bobes R.J."/>
            <person name="Fragoso G."/>
            <person name="Sciutto E."/>
            <person name="Aslett M."/>
            <person name="Beasley H."/>
            <person name="Bennett H.M."/>
            <person name="Cai J."/>
            <person name="Camicia F."/>
            <person name="Clark R."/>
            <person name="Cucher M."/>
            <person name="De Silva N."/>
            <person name="Day T.A."/>
            <person name="Deplazes P."/>
            <person name="Estrada K."/>
            <person name="Fernandez C."/>
            <person name="Holland P.W."/>
            <person name="Hou J."/>
            <person name="Hu S."/>
            <person name="Huckvale T."/>
            <person name="Hung S.S."/>
            <person name="Kamenetzky L."/>
            <person name="Keane J.A."/>
            <person name="Kiss F."/>
            <person name="Koziol U."/>
            <person name="Lambert O."/>
            <person name="Liu K."/>
            <person name="Luo X."/>
            <person name="Luo Y."/>
            <person name="Macchiaroli N."/>
            <person name="Nichol S."/>
            <person name="Paps J."/>
            <person name="Parkinson J."/>
            <person name="Pouchkina-Stantcheva N."/>
            <person name="Riddiford N."/>
            <person name="Rosenzvit M."/>
            <person name="Salinas G."/>
            <person name="Wasmuth J.D."/>
            <person name="Zamanian M."/>
            <person name="Zheng Y."/>
            <person name="Cai X."/>
            <person name="Soberon X."/>
            <person name="Olson P.D."/>
            <person name="Laclette J.P."/>
            <person name="Brehm K."/>
            <person name="Berriman M."/>
            <person name="Garciarrubio A."/>
            <person name="Bobes R.J."/>
            <person name="Fragoso G."/>
            <person name="Sanchez-Flores A."/>
            <person name="Estrada K."/>
            <person name="Cevallos M.A."/>
            <person name="Morett E."/>
            <person name="Gonzalez V."/>
            <person name="Portillo T."/>
            <person name="Ochoa-Leyva A."/>
            <person name="Jose M.V."/>
            <person name="Sciutto E."/>
            <person name="Landa A."/>
            <person name="Jimenez L."/>
            <person name="Valdes V."/>
            <person name="Carrero J.C."/>
            <person name="Larralde C."/>
            <person name="Morales-Montor J."/>
            <person name="Limon-Lason J."/>
            <person name="Soberon X."/>
            <person name="Laclette J.P."/>
        </authorList>
    </citation>
    <scope>NUCLEOTIDE SEQUENCE [LARGE SCALE GENOMIC DNA]</scope>
</reference>
<gene>
    <name evidence="3" type="ORF">EmuJ_000494800</name>
</gene>
<dbReference type="Pfam" id="PF00128">
    <property type="entry name" value="Alpha-amylase"/>
    <property type="match status" value="1"/>
</dbReference>
<dbReference type="InterPro" id="IPR006047">
    <property type="entry name" value="GH13_cat_dom"/>
</dbReference>
<feature type="transmembrane region" description="Helical" evidence="1">
    <location>
        <begin position="96"/>
        <end position="119"/>
    </location>
</feature>
<keyword evidence="1" id="KW-0812">Transmembrane</keyword>
<dbReference type="GO" id="GO:0015190">
    <property type="term" value="F:L-leucine transmembrane transporter activity"/>
    <property type="evidence" value="ECO:0007669"/>
    <property type="project" value="TreeGrafter"/>
</dbReference>
<evidence type="ECO:0000256" key="1">
    <source>
        <dbReference type="SAM" id="Phobius"/>
    </source>
</evidence>
<dbReference type="InterPro" id="IPR042280">
    <property type="entry name" value="SLC3A2"/>
</dbReference>
<evidence type="ECO:0000259" key="2">
    <source>
        <dbReference type="SMART" id="SM00642"/>
    </source>
</evidence>
<dbReference type="EMBL" id="LN902843">
    <property type="protein sequence ID" value="CDS37680.1"/>
    <property type="molecule type" value="Genomic_DNA"/>
</dbReference>
<dbReference type="GO" id="GO:1904273">
    <property type="term" value="P:L-alanine import across plasma membrane"/>
    <property type="evidence" value="ECO:0007669"/>
    <property type="project" value="TreeGrafter"/>
</dbReference>
<keyword evidence="1" id="KW-0472">Membrane</keyword>
<dbReference type="SMART" id="SM00642">
    <property type="entry name" value="Aamy"/>
    <property type="match status" value="1"/>
</dbReference>
<protein>
    <submittedName>
        <fullName evidence="3">Alpha glucosidase</fullName>
    </submittedName>
</protein>
<dbReference type="InterPro" id="IPR031984">
    <property type="entry name" value="SLC3A2_N"/>
</dbReference>
<evidence type="ECO:0000313" key="4">
    <source>
        <dbReference type="Proteomes" id="UP000017246"/>
    </source>
</evidence>
<keyword evidence="4" id="KW-1185">Reference proteome</keyword>
<dbReference type="STRING" id="6211.A0A068Y5X0"/>
<name>A0A068Y5X0_ECHMU</name>